<comment type="caution">
    <text evidence="1">The sequence shown here is derived from an EMBL/GenBank/DDBJ whole genome shotgun (WGS) entry which is preliminary data.</text>
</comment>
<evidence type="ECO:0000313" key="2">
    <source>
        <dbReference type="Proteomes" id="UP001055072"/>
    </source>
</evidence>
<keyword evidence="2" id="KW-1185">Reference proteome</keyword>
<name>A0ACB8TN36_9APHY</name>
<reference evidence="1" key="1">
    <citation type="journal article" date="2021" name="Environ. Microbiol.">
        <title>Gene family expansions and transcriptome signatures uncover fungal adaptations to wood decay.</title>
        <authorList>
            <person name="Hage H."/>
            <person name="Miyauchi S."/>
            <person name="Viragh M."/>
            <person name="Drula E."/>
            <person name="Min B."/>
            <person name="Chaduli D."/>
            <person name="Navarro D."/>
            <person name="Favel A."/>
            <person name="Norest M."/>
            <person name="Lesage-Meessen L."/>
            <person name="Balint B."/>
            <person name="Merenyi Z."/>
            <person name="de Eugenio L."/>
            <person name="Morin E."/>
            <person name="Martinez A.T."/>
            <person name="Baldrian P."/>
            <person name="Stursova M."/>
            <person name="Martinez M.J."/>
            <person name="Novotny C."/>
            <person name="Magnuson J.K."/>
            <person name="Spatafora J.W."/>
            <person name="Maurice S."/>
            <person name="Pangilinan J."/>
            <person name="Andreopoulos W."/>
            <person name="LaButti K."/>
            <person name="Hundley H."/>
            <person name="Na H."/>
            <person name="Kuo A."/>
            <person name="Barry K."/>
            <person name="Lipzen A."/>
            <person name="Henrissat B."/>
            <person name="Riley R."/>
            <person name="Ahrendt S."/>
            <person name="Nagy L.G."/>
            <person name="Grigoriev I.V."/>
            <person name="Martin F."/>
            <person name="Rosso M.N."/>
        </authorList>
    </citation>
    <scope>NUCLEOTIDE SEQUENCE</scope>
    <source>
        <strain evidence="1">CBS 384.51</strain>
    </source>
</reference>
<accession>A0ACB8TN36</accession>
<proteinExistence type="predicted"/>
<evidence type="ECO:0000313" key="1">
    <source>
        <dbReference type="EMBL" id="KAI0083427.1"/>
    </source>
</evidence>
<organism evidence="1 2">
    <name type="scientific">Irpex rosettiformis</name>
    <dbReference type="NCBI Taxonomy" id="378272"/>
    <lineage>
        <taxon>Eukaryota</taxon>
        <taxon>Fungi</taxon>
        <taxon>Dikarya</taxon>
        <taxon>Basidiomycota</taxon>
        <taxon>Agaricomycotina</taxon>
        <taxon>Agaricomycetes</taxon>
        <taxon>Polyporales</taxon>
        <taxon>Irpicaceae</taxon>
        <taxon>Irpex</taxon>
    </lineage>
</organism>
<sequence>MVRPQTRPSRHLTVVHTRTLGSLRGHGELDSGGSVPTYVFTWHYTSTIPPTPPPPSPRSSNTKSKPKRPLIVYGVISDIYHCIIVRVSNKKGAYIVSRTVTLDFIPTLYAKNTSTPGITALVRFGNINVPDDTWFFYTGLRRM</sequence>
<protein>
    <submittedName>
        <fullName evidence="1">Uncharacterized protein</fullName>
    </submittedName>
</protein>
<dbReference type="Proteomes" id="UP001055072">
    <property type="component" value="Unassembled WGS sequence"/>
</dbReference>
<dbReference type="EMBL" id="MU274966">
    <property type="protein sequence ID" value="KAI0083427.1"/>
    <property type="molecule type" value="Genomic_DNA"/>
</dbReference>
<gene>
    <name evidence="1" type="ORF">BDY19DRAFT_998576</name>
</gene>